<gene>
    <name evidence="3" type="ORF">UFOPK3427_01681</name>
    <name evidence="4" type="ORF">UFOPK4112_01790</name>
</gene>
<dbReference type="InterPro" id="IPR025110">
    <property type="entry name" value="AMP-bd_C"/>
</dbReference>
<dbReference type="PRINTS" id="PR00154">
    <property type="entry name" value="AMPBINDING"/>
</dbReference>
<protein>
    <submittedName>
        <fullName evidence="3">Unannotated protein</fullName>
    </submittedName>
</protein>
<dbReference type="InterPro" id="IPR050237">
    <property type="entry name" value="ATP-dep_AMP-bd_enzyme"/>
</dbReference>
<dbReference type="Gene3D" id="3.30.300.30">
    <property type="match status" value="1"/>
</dbReference>
<evidence type="ECO:0000259" key="2">
    <source>
        <dbReference type="Pfam" id="PF13193"/>
    </source>
</evidence>
<evidence type="ECO:0000259" key="1">
    <source>
        <dbReference type="Pfam" id="PF00501"/>
    </source>
</evidence>
<dbReference type="GO" id="GO:0016878">
    <property type="term" value="F:acid-thiol ligase activity"/>
    <property type="evidence" value="ECO:0007669"/>
    <property type="project" value="UniProtKB-ARBA"/>
</dbReference>
<dbReference type="Gene3D" id="3.40.50.12780">
    <property type="entry name" value="N-terminal domain of ligase-like"/>
    <property type="match status" value="1"/>
</dbReference>
<sequence>MRLVAPSYQFLPEILHRVIQDGGGPAPAIFYNDEVWSFDDLVERSRQLGSKAASLSEPGDRIAILGANHPDWISAYYGIPEYGRVLCFLNYRLSPVEIIEQINRSEAKVLIARREDIERLQQDVASLQGSFEIIYFGEPLDEKIAPPDAVLNPEDPAWILFTSGTTGKPKGVLLSHENLFAAISASENARPVSDRDVYAFPFPLCHVAGYSVLRNQSFGRPVVIFDRYDPREFVELVERHQINATVMAATMLASLMHHLENQPRDVLRLSSLKKLNYGAAPMPATLLRSSYDLLHVEFSQGFGMTELAGNALFLDAHDHQVGFDKDATLLSATGRPGPGVEARLLDSQGNDVPLGEPGELTIRSAQVTQGYLDDELGTEATLVEGWLKTGDLAVERPDGIYQIVDRLKDVIVTGGENVSSLEVENALRAHCPEIRDVAVIGTPDSVWGENVCAVVILNEEASLSIDEIAQRLTGTLANFKIPRHLIMTDEFPLTHSGKVEKSGLRSWITTTPEALGQRRGGG</sequence>
<dbReference type="SUPFAM" id="SSF56801">
    <property type="entry name" value="Acetyl-CoA synthetase-like"/>
    <property type="match status" value="1"/>
</dbReference>
<dbReference type="PANTHER" id="PTHR43767:SF1">
    <property type="entry name" value="NONRIBOSOMAL PEPTIDE SYNTHASE PES1 (EUROFUNG)-RELATED"/>
    <property type="match status" value="1"/>
</dbReference>
<proteinExistence type="predicted"/>
<accession>A0A6J7ETV9</accession>
<dbReference type="InterPro" id="IPR020459">
    <property type="entry name" value="AMP-binding"/>
</dbReference>
<organism evidence="3">
    <name type="scientific">freshwater metagenome</name>
    <dbReference type="NCBI Taxonomy" id="449393"/>
    <lineage>
        <taxon>unclassified sequences</taxon>
        <taxon>metagenomes</taxon>
        <taxon>ecological metagenomes</taxon>
    </lineage>
</organism>
<dbReference type="InterPro" id="IPR020845">
    <property type="entry name" value="AMP-binding_CS"/>
</dbReference>
<dbReference type="EMBL" id="CAFBLT010000003">
    <property type="protein sequence ID" value="CAB4882843.1"/>
    <property type="molecule type" value="Genomic_DNA"/>
</dbReference>
<dbReference type="EMBL" id="CAFBPM010000029">
    <property type="protein sequence ID" value="CAB5032145.1"/>
    <property type="molecule type" value="Genomic_DNA"/>
</dbReference>
<dbReference type="PROSITE" id="PS00455">
    <property type="entry name" value="AMP_BINDING"/>
    <property type="match status" value="1"/>
</dbReference>
<dbReference type="Pfam" id="PF13193">
    <property type="entry name" value="AMP-binding_C"/>
    <property type="match status" value="1"/>
</dbReference>
<dbReference type="InterPro" id="IPR042099">
    <property type="entry name" value="ANL_N_sf"/>
</dbReference>
<dbReference type="InterPro" id="IPR045851">
    <property type="entry name" value="AMP-bd_C_sf"/>
</dbReference>
<dbReference type="AlphaFoldDB" id="A0A6J7ETV9"/>
<name>A0A6J7ETV9_9ZZZZ</name>
<dbReference type="Pfam" id="PF00501">
    <property type="entry name" value="AMP-binding"/>
    <property type="match status" value="1"/>
</dbReference>
<dbReference type="PANTHER" id="PTHR43767">
    <property type="entry name" value="LONG-CHAIN-FATTY-ACID--COA LIGASE"/>
    <property type="match status" value="1"/>
</dbReference>
<dbReference type="InterPro" id="IPR000873">
    <property type="entry name" value="AMP-dep_synth/lig_dom"/>
</dbReference>
<evidence type="ECO:0000313" key="4">
    <source>
        <dbReference type="EMBL" id="CAB5032145.1"/>
    </source>
</evidence>
<reference evidence="3" key="1">
    <citation type="submission" date="2020-05" db="EMBL/GenBank/DDBJ databases">
        <authorList>
            <person name="Chiriac C."/>
            <person name="Salcher M."/>
            <person name="Ghai R."/>
            <person name="Kavagutti S V."/>
        </authorList>
    </citation>
    <scope>NUCLEOTIDE SEQUENCE</scope>
</reference>
<feature type="domain" description="AMP-dependent synthetase/ligase" evidence="1">
    <location>
        <begin position="26"/>
        <end position="372"/>
    </location>
</feature>
<evidence type="ECO:0000313" key="3">
    <source>
        <dbReference type="EMBL" id="CAB4882843.1"/>
    </source>
</evidence>
<feature type="domain" description="AMP-binding enzyme C-terminal" evidence="2">
    <location>
        <begin position="422"/>
        <end position="498"/>
    </location>
</feature>